<organism evidence="3 4">
    <name type="scientific">Gordonia rubripertincta</name>
    <name type="common">Rhodococcus corallinus</name>
    <dbReference type="NCBI Taxonomy" id="36822"/>
    <lineage>
        <taxon>Bacteria</taxon>
        <taxon>Bacillati</taxon>
        <taxon>Actinomycetota</taxon>
        <taxon>Actinomycetes</taxon>
        <taxon>Mycobacteriales</taxon>
        <taxon>Gordoniaceae</taxon>
        <taxon>Gordonia</taxon>
    </lineage>
</organism>
<dbReference type="InterPro" id="IPR013630">
    <property type="entry name" value="Methyltransf_Zn-bd_dom_put"/>
</dbReference>
<keyword evidence="3" id="KW-0489">Methyltransferase</keyword>
<evidence type="ECO:0000313" key="3">
    <source>
        <dbReference type="EMBL" id="MCZ4551767.1"/>
    </source>
</evidence>
<evidence type="ECO:0000313" key="4">
    <source>
        <dbReference type="Proteomes" id="UP001067235"/>
    </source>
</evidence>
<dbReference type="Pfam" id="PF08484">
    <property type="entry name" value="Methyltransf_14"/>
    <property type="match status" value="1"/>
</dbReference>
<evidence type="ECO:0000259" key="2">
    <source>
        <dbReference type="Pfam" id="PF08484"/>
    </source>
</evidence>
<comment type="caution">
    <text evidence="3">The sequence shown here is derived from an EMBL/GenBank/DDBJ whole genome shotgun (WGS) entry which is preliminary data.</text>
</comment>
<dbReference type="InterPro" id="IPR038576">
    <property type="entry name" value="Methyltransf_Zn-bd_dom_put_sf"/>
</dbReference>
<evidence type="ECO:0000259" key="1">
    <source>
        <dbReference type="Pfam" id="PF08421"/>
    </source>
</evidence>
<feature type="domain" description="Methyltransferase putative zinc binding" evidence="1">
    <location>
        <begin position="3"/>
        <end position="57"/>
    </location>
</feature>
<keyword evidence="4" id="KW-1185">Reference proteome</keyword>
<reference evidence="3" key="1">
    <citation type="submission" date="2022-12" db="EMBL/GenBank/DDBJ databases">
        <authorList>
            <person name="Krivoruchko A.V."/>
            <person name="Elkin A."/>
        </authorList>
    </citation>
    <scope>NUCLEOTIDE SEQUENCE</scope>
    <source>
        <strain evidence="3">IEGM 1388</strain>
    </source>
</reference>
<dbReference type="InterPro" id="IPR029063">
    <property type="entry name" value="SAM-dependent_MTases_sf"/>
</dbReference>
<dbReference type="GO" id="GO:0032259">
    <property type="term" value="P:methylation"/>
    <property type="evidence" value="ECO:0007669"/>
    <property type="project" value="UniProtKB-KW"/>
</dbReference>
<dbReference type="EMBL" id="JAPWIE010000005">
    <property type="protein sequence ID" value="MCZ4551767.1"/>
    <property type="molecule type" value="Genomic_DNA"/>
</dbReference>
<dbReference type="RefSeq" id="WP_301572670.1">
    <property type="nucleotide sequence ID" value="NZ_JAPWIE010000005.1"/>
</dbReference>
<proteinExistence type="predicted"/>
<feature type="domain" description="C-methyltransferase" evidence="2">
    <location>
        <begin position="209"/>
        <end position="357"/>
    </location>
</feature>
<protein>
    <submittedName>
        <fullName evidence="3">Class I SAM-dependent methyltransferase</fullName>
    </submittedName>
</protein>
<dbReference type="SUPFAM" id="SSF53335">
    <property type="entry name" value="S-adenosyl-L-methionine-dependent methyltransferases"/>
    <property type="match status" value="1"/>
</dbReference>
<dbReference type="Gene3D" id="6.20.50.110">
    <property type="entry name" value="Methyltransferase, zinc-binding domain"/>
    <property type="match status" value="1"/>
</dbReference>
<gene>
    <name evidence="3" type="ORF">O4213_17390</name>
</gene>
<dbReference type="GO" id="GO:0008168">
    <property type="term" value="F:methyltransferase activity"/>
    <property type="evidence" value="ECO:0007669"/>
    <property type="project" value="UniProtKB-KW"/>
</dbReference>
<name>A0ABT4N1E7_GORRU</name>
<dbReference type="Gene3D" id="3.40.50.150">
    <property type="entry name" value="Vaccinia Virus protein VP39"/>
    <property type="match status" value="1"/>
</dbReference>
<dbReference type="Pfam" id="PF08421">
    <property type="entry name" value="Methyltransf_13"/>
    <property type="match status" value="1"/>
</dbReference>
<dbReference type="InterPro" id="IPR013691">
    <property type="entry name" value="MeTrfase_14"/>
</dbReference>
<accession>A0ABT4N1E7</accession>
<sequence>MTCRACGAAVTERVLDLGDQPAADNFPHADEPITESETAHPLAMDLCGTCGLAQLADDDTVTDEPRGVEPQALIDQAIDAIAQVAGAGWLDGRTSVAEFASPHGGSWLPHLFDRGLSPVDEGDPAAVVVDTFSVMHEPDQTAAFARRARTVTADGVLLLQFHSLATIVEHGQWNALRHGHFAYYSLTALQKLLAAAGMSVVDAWSFDLYGGTHLISAVHGTGTPPSPKVTEILDHEAQLGITRSEVVAGLQAAADGHVNRLKDWLIEQQRAGRRVCAYGAASRASAVFYRAGVDRSLVTAIADASTAKQGRRMPGTDVPITSPEEMIDMDPDQVLLMLPDLLAEVSAHYPQLSGRFVLDDPDGR</sequence>
<keyword evidence="3" id="KW-0808">Transferase</keyword>
<dbReference type="Gene3D" id="3.40.50.720">
    <property type="entry name" value="NAD(P)-binding Rossmann-like Domain"/>
    <property type="match status" value="1"/>
</dbReference>
<dbReference type="Proteomes" id="UP001067235">
    <property type="component" value="Unassembled WGS sequence"/>
</dbReference>